<keyword evidence="4" id="KW-1185">Reference proteome</keyword>
<evidence type="ECO:0000313" key="4">
    <source>
        <dbReference type="Proteomes" id="UP001167357"/>
    </source>
</evidence>
<dbReference type="EMBL" id="QUZM01000086">
    <property type="protein sequence ID" value="RFF36718.1"/>
    <property type="molecule type" value="Genomic_DNA"/>
</dbReference>
<dbReference type="Proteomes" id="UP001167357">
    <property type="component" value="Unassembled WGS sequence"/>
</dbReference>
<organism evidence="2 3">
    <name type="scientific">Xanthomonas nasturtii</name>
    <dbReference type="NCBI Taxonomy" id="1843581"/>
    <lineage>
        <taxon>Bacteria</taxon>
        <taxon>Pseudomonadati</taxon>
        <taxon>Pseudomonadota</taxon>
        <taxon>Gammaproteobacteria</taxon>
        <taxon>Lysobacterales</taxon>
        <taxon>Lysobacteraceae</taxon>
        <taxon>Xanthomonas</taxon>
    </lineage>
</organism>
<dbReference type="RefSeq" id="WP_064628909.1">
    <property type="nucleotide sequence ID" value="NZ_CP142004.2"/>
</dbReference>
<dbReference type="EMBL" id="JAMBED010000105">
    <property type="protein sequence ID" value="MCL1553691.1"/>
    <property type="molecule type" value="Genomic_DNA"/>
</dbReference>
<sequence>MKARLFALHADNWDLKNGQPDDPGCFSEELRAVIGPEDFEGGDNFFIEVCTPEWMKKRHYGPKWGRFMLIVENYNYDEISAFISEYVGSFEGGEWNEIAIKLSRVMSWEFEDYVHLEKNNNS</sequence>
<name>A0A3E1KDP6_9XANT</name>
<dbReference type="Pfam" id="PF15586">
    <property type="entry name" value="Imm8"/>
    <property type="match status" value="1"/>
</dbReference>
<reference evidence="1" key="2">
    <citation type="submission" date="2022-04" db="EMBL/GenBank/DDBJ databases">
        <title>Genomic comparison of 19 strains of Xanthomonas nasturtii, a newly emerging watercress pathogen.</title>
        <authorList>
            <person name="Harrison J."/>
            <person name="Greer S."/>
            <person name="Hussain R."/>
            <person name="Lascelles D."/>
            <person name="Roberts M."/>
            <person name="Carter B."/>
            <person name="Bryning A."/>
            <person name="Carroll S."/>
            <person name="Aspin A."/>
            <person name="Cruz L."/>
            <person name="Cruz J."/>
            <person name="Grant M."/>
            <person name="Vicente J."/>
            <person name="Studholme D.J."/>
        </authorList>
    </citation>
    <scope>NUCLEOTIDE SEQUENCE</scope>
    <source>
        <strain evidence="1">10016B</strain>
    </source>
</reference>
<proteinExistence type="predicted"/>
<protein>
    <submittedName>
        <fullName evidence="1">Immunity 8 family protein</fullName>
    </submittedName>
</protein>
<dbReference type="AlphaFoldDB" id="A0A3E1KDP6"/>
<dbReference type="InterPro" id="IPR028964">
    <property type="entry name" value="Imm8"/>
</dbReference>
<comment type="caution">
    <text evidence="2">The sequence shown here is derived from an EMBL/GenBank/DDBJ whole genome shotgun (WGS) entry which is preliminary data.</text>
</comment>
<dbReference type="Proteomes" id="UP000259570">
    <property type="component" value="Unassembled WGS sequence"/>
</dbReference>
<evidence type="ECO:0000313" key="2">
    <source>
        <dbReference type="EMBL" id="RFF36718.1"/>
    </source>
</evidence>
<accession>A0A3E1KDP6</accession>
<evidence type="ECO:0000313" key="1">
    <source>
        <dbReference type="EMBL" id="MCL1553691.1"/>
    </source>
</evidence>
<dbReference type="GeneID" id="97211387"/>
<evidence type="ECO:0000313" key="3">
    <source>
        <dbReference type="Proteomes" id="UP000259570"/>
    </source>
</evidence>
<reference evidence="2 3" key="1">
    <citation type="submission" date="2018-08" db="EMBL/GenBank/DDBJ databases">
        <title>Genome sequencing of X. nasturtii WHRI 8984.</title>
        <authorList>
            <person name="Studholme D.J."/>
            <person name="Mchugh J."/>
            <person name="Vicente J."/>
        </authorList>
    </citation>
    <scope>NUCLEOTIDE SEQUENCE [LARGE SCALE GENOMIC DNA]</scope>
    <source>
        <strain evidence="2 3">WHRI 8984</strain>
    </source>
</reference>
<gene>
    <name evidence="2" type="ORF">DZD52_20730</name>
    <name evidence="1" type="ORF">M3O51_20955</name>
</gene>
<dbReference type="OrthoDB" id="5521406at2"/>